<sequence>MPLDMDSRPHPTDRQWFVGERSPRRIIGLPFQARIGIDLEISPFPGHHADRRAAALLCDVGEFVGQQCSIRRLRIVLAVAESILVI</sequence>
<protein>
    <submittedName>
        <fullName evidence="1">Uncharacterized protein</fullName>
    </submittedName>
</protein>
<proteinExistence type="predicted"/>
<dbReference type="EMBL" id="AOII01000042">
    <property type="protein sequence ID" value="ELY78750.1"/>
    <property type="molecule type" value="Genomic_DNA"/>
</dbReference>
<organism evidence="1 2">
    <name type="scientific">Natrinema pallidum DSM 3751</name>
    <dbReference type="NCBI Taxonomy" id="1227495"/>
    <lineage>
        <taxon>Archaea</taxon>
        <taxon>Methanobacteriati</taxon>
        <taxon>Methanobacteriota</taxon>
        <taxon>Stenosarchaea group</taxon>
        <taxon>Halobacteria</taxon>
        <taxon>Halobacteriales</taxon>
        <taxon>Natrialbaceae</taxon>
        <taxon>Natrinema</taxon>
    </lineage>
</organism>
<comment type="caution">
    <text evidence="1">The sequence shown here is derived from an EMBL/GenBank/DDBJ whole genome shotgun (WGS) entry which is preliminary data.</text>
</comment>
<dbReference type="PATRIC" id="fig|1227495.3.peg.1465"/>
<dbReference type="AlphaFoldDB" id="L9YX02"/>
<evidence type="ECO:0000313" key="2">
    <source>
        <dbReference type="Proteomes" id="UP000011618"/>
    </source>
</evidence>
<reference evidence="1 2" key="1">
    <citation type="journal article" date="2014" name="PLoS Genet.">
        <title>Phylogenetically driven sequencing of extremely halophilic archaea reveals strategies for static and dynamic osmo-response.</title>
        <authorList>
            <person name="Becker E.A."/>
            <person name="Seitzer P.M."/>
            <person name="Tritt A."/>
            <person name="Larsen D."/>
            <person name="Krusor M."/>
            <person name="Yao A.I."/>
            <person name="Wu D."/>
            <person name="Madern D."/>
            <person name="Eisen J.A."/>
            <person name="Darling A.E."/>
            <person name="Facciotti M.T."/>
        </authorList>
    </citation>
    <scope>NUCLEOTIDE SEQUENCE [LARGE SCALE GENOMIC DNA]</scope>
    <source>
        <strain evidence="1 2">DSM 3751</strain>
    </source>
</reference>
<gene>
    <name evidence="1" type="ORF">C487_07302</name>
</gene>
<name>L9YX02_9EURY</name>
<dbReference type="Proteomes" id="UP000011618">
    <property type="component" value="Unassembled WGS sequence"/>
</dbReference>
<accession>L9YX02</accession>
<evidence type="ECO:0000313" key="1">
    <source>
        <dbReference type="EMBL" id="ELY78750.1"/>
    </source>
</evidence>